<keyword evidence="3" id="KW-0812">Transmembrane</keyword>
<evidence type="ECO:0000256" key="5">
    <source>
        <dbReference type="ARBA" id="ARBA00023136"/>
    </source>
</evidence>
<dbReference type="CDD" id="cd01127">
    <property type="entry name" value="TrwB_TraG_TraD_VirD4"/>
    <property type="match status" value="1"/>
</dbReference>
<dbReference type="PANTHER" id="PTHR37937">
    <property type="entry name" value="CONJUGATIVE TRANSFER: DNA TRANSPORT"/>
    <property type="match status" value="1"/>
</dbReference>
<evidence type="ECO:0000256" key="3">
    <source>
        <dbReference type="ARBA" id="ARBA00022692"/>
    </source>
</evidence>
<comment type="caution">
    <text evidence="8">The sequence shown here is derived from an EMBL/GenBank/DDBJ whole genome shotgun (WGS) entry which is preliminary data.</text>
</comment>
<feature type="region of interest" description="Disordered" evidence="6">
    <location>
        <begin position="522"/>
        <end position="543"/>
    </location>
</feature>
<keyword evidence="5" id="KW-0472">Membrane</keyword>
<dbReference type="PANTHER" id="PTHR37937:SF1">
    <property type="entry name" value="CONJUGATIVE TRANSFER: DNA TRANSPORT"/>
    <property type="match status" value="1"/>
</dbReference>
<protein>
    <submittedName>
        <fullName evidence="8">Type IV secretion-system coupling protein DNA-binding domain-containing protein</fullName>
    </submittedName>
</protein>
<evidence type="ECO:0000256" key="1">
    <source>
        <dbReference type="ARBA" id="ARBA00004651"/>
    </source>
</evidence>
<dbReference type="Pfam" id="PF10412">
    <property type="entry name" value="TrwB_AAD_bind"/>
    <property type="match status" value="1"/>
</dbReference>
<dbReference type="InterPro" id="IPR051539">
    <property type="entry name" value="T4SS-coupling_protein"/>
</dbReference>
<evidence type="ECO:0000256" key="4">
    <source>
        <dbReference type="ARBA" id="ARBA00022989"/>
    </source>
</evidence>
<feature type="domain" description="Type IV secretion system coupling protein TraD DNA-binding" evidence="7">
    <location>
        <begin position="183"/>
        <end position="575"/>
    </location>
</feature>
<feature type="compositionally biased region" description="Polar residues" evidence="6">
    <location>
        <begin position="525"/>
        <end position="540"/>
    </location>
</feature>
<evidence type="ECO:0000256" key="6">
    <source>
        <dbReference type="SAM" id="MobiDB-lite"/>
    </source>
</evidence>
<dbReference type="GO" id="GO:0003677">
    <property type="term" value="F:DNA binding"/>
    <property type="evidence" value="ECO:0007669"/>
    <property type="project" value="UniProtKB-KW"/>
</dbReference>
<sequence length="621" mass="70475">MINSQSQLRKIYQERQRTALWEYYRCYLKEYAQKLFVLGSAEGLLSAWITIQRITRQVTIKGDHLPNAVAWNFINPFVPSTQKMTLGTVLAKYYPADITPTLKIPKSIYDNCVNSVLNGQASAISAQGKTLFWVLFFVTAFFLGKSIYQEYRKEQQDTGFIRGSRLLTTKEVALSTSKKKAILHIGPVRIPTELESRHILVYGASGSGKSTLLAQMLHSINAYVTKTKEPRPYVLIDVKPEFIGKFYKDGDIIFCPFDKRGVAWTPFNDINDMTDYDSFARSLFSFKGKDPFWEEAAARILGDILKALQLQDKATLENLRSTLHMDVDELRCTLAVLPLEQFKSNSLLDSPDNTIQSILATLNVNTAVFDYLTSDPNESFSFRKYIQGEYRRPDGTIPNLYILSPANKSDLMTPLITLATNIMMTATLSLPPDPKRRIYFFLDELGNMNKIQMLPDLITKGRSYGASIIAMSQDSGRIKEKYGPEVTQSMTNNFSTFLSLRINEAVSATDIAKNFGEGEFRETHVSSQTTKNEGPTTTYSQDRKTYPVVTPSELLNLPQFHGFLKMTEYGICPITVPNVHYPDRVPNFVPVPEQTIAKQPEPIKTKRDDFIAHFRKNKKEE</sequence>
<dbReference type="GO" id="GO:0005886">
    <property type="term" value="C:plasma membrane"/>
    <property type="evidence" value="ECO:0007669"/>
    <property type="project" value="UniProtKB-SubCell"/>
</dbReference>
<keyword evidence="2" id="KW-1003">Cell membrane</keyword>
<dbReference type="Gene3D" id="3.40.50.300">
    <property type="entry name" value="P-loop containing nucleotide triphosphate hydrolases"/>
    <property type="match status" value="2"/>
</dbReference>
<keyword evidence="4" id="KW-1133">Transmembrane helix</keyword>
<accession>A0A1H2XCQ2</accession>
<dbReference type="InterPro" id="IPR027417">
    <property type="entry name" value="P-loop_NTPase"/>
</dbReference>
<dbReference type="SUPFAM" id="SSF52540">
    <property type="entry name" value="P-loop containing nucleoside triphosphate hydrolases"/>
    <property type="match status" value="1"/>
</dbReference>
<dbReference type="InterPro" id="IPR019476">
    <property type="entry name" value="T4SS_TraD_DNA-bd"/>
</dbReference>
<gene>
    <name evidence="8" type="ORF">SAMN05216495_10876</name>
</gene>
<keyword evidence="8" id="KW-0238">DNA-binding</keyword>
<organism evidence="8 9">
    <name type="scientific">Acidaminococcus fermentans</name>
    <dbReference type="NCBI Taxonomy" id="905"/>
    <lineage>
        <taxon>Bacteria</taxon>
        <taxon>Bacillati</taxon>
        <taxon>Bacillota</taxon>
        <taxon>Negativicutes</taxon>
        <taxon>Acidaminococcales</taxon>
        <taxon>Acidaminococcaceae</taxon>
        <taxon>Acidaminococcus</taxon>
    </lineage>
</organism>
<dbReference type="Proteomes" id="UP000182379">
    <property type="component" value="Unassembled WGS sequence"/>
</dbReference>
<dbReference type="AlphaFoldDB" id="A0A1H2XCQ2"/>
<evidence type="ECO:0000313" key="9">
    <source>
        <dbReference type="Proteomes" id="UP000182379"/>
    </source>
</evidence>
<dbReference type="EMBL" id="FNOP01000008">
    <property type="protein sequence ID" value="SDW90607.1"/>
    <property type="molecule type" value="Genomic_DNA"/>
</dbReference>
<comment type="subcellular location">
    <subcellularLocation>
        <location evidence="1">Cell membrane</location>
        <topology evidence="1">Multi-pass membrane protein</topology>
    </subcellularLocation>
</comment>
<reference evidence="8 9" key="1">
    <citation type="submission" date="2016-10" db="EMBL/GenBank/DDBJ databases">
        <authorList>
            <person name="Varghese N."/>
            <person name="Submissions S."/>
        </authorList>
    </citation>
    <scope>NUCLEOTIDE SEQUENCE [LARGE SCALE GENOMIC DNA]</scope>
    <source>
        <strain evidence="8 9">WCC6</strain>
    </source>
</reference>
<evidence type="ECO:0000313" key="8">
    <source>
        <dbReference type="EMBL" id="SDW90607.1"/>
    </source>
</evidence>
<proteinExistence type="predicted"/>
<evidence type="ECO:0000259" key="7">
    <source>
        <dbReference type="Pfam" id="PF10412"/>
    </source>
</evidence>
<evidence type="ECO:0000256" key="2">
    <source>
        <dbReference type="ARBA" id="ARBA00022475"/>
    </source>
</evidence>
<name>A0A1H2XCQ2_ACIFE</name>